<keyword evidence="1" id="KW-0732">Signal</keyword>
<comment type="caution">
    <text evidence="2">The sequence shown here is derived from an EMBL/GenBank/DDBJ whole genome shotgun (WGS) entry which is preliminary data.</text>
</comment>
<feature type="chain" id="PRO_5046789229" description="PEGA domain-containing protein" evidence="1">
    <location>
        <begin position="20"/>
        <end position="486"/>
    </location>
</feature>
<sequence>MRRLFACLIIVLSSFLSFAQEKARIEIFLPENQTSSDEYSVVAETIQDTIILSLYLLNRYEVIKNYISADFASEQEMSDYCLEKRLDNLLFGRIFLDDGIIVSELSVFDAQEGKISLVKEQRTKSLLGIFSATDRLVADMIDALSGSHVGYGELSLNNNGLSLSYSVYINDFYAGDDLVSLVNVVAGEYVLTITQNRLGTETVIYRQSIKISEGEITYVDFSVPDILPEESAFIKSQEAALIYYARRDKNQAELFFTELMQRFENSVSTEGLDRAKEELISAYQKTLSEPPIEEKLAGEKKPLYFFYNPGGYLVVGQEMGLGVPLWLDFYTEFNLTMLYGIYFKSMENDESTMGESWASSIMILYVSPDSGGFVFGLGFGGYTSTGAVADVNQDLVDDIGNNYPANTIGYAKRFSYGLLGSAYAGYRFRFGRFFAEAGGLGYLAAQLPLRERYWVPDVGQYLFSPEARGWEFHFAPNIRLSVGIEF</sequence>
<gene>
    <name evidence="2" type="ORF">WKV44_01210</name>
</gene>
<reference evidence="2 3" key="1">
    <citation type="submission" date="2024-03" db="EMBL/GenBank/DDBJ databases">
        <title>Ignisphaera cupida sp. nov., a hyperthermophilic hydrolytic archaeon from a hot spring of Kamchatka, and proposal of Ignisphaeraceae fam. nov.</title>
        <authorList>
            <person name="Podosokorskaya O.A."/>
            <person name="Elcheninov A.G."/>
            <person name="Maltseva A.I."/>
            <person name="Zayulina K.S."/>
            <person name="Novikov A."/>
            <person name="Merkel A.Y."/>
        </authorList>
    </citation>
    <scope>NUCLEOTIDE SEQUENCE [LARGE SCALE GENOMIC DNA]</scope>
    <source>
        <strain evidence="2 3">38H-sp</strain>
    </source>
</reference>
<evidence type="ECO:0008006" key="4">
    <source>
        <dbReference type="Google" id="ProtNLM"/>
    </source>
</evidence>
<evidence type="ECO:0000313" key="2">
    <source>
        <dbReference type="EMBL" id="MEM5947156.1"/>
    </source>
</evidence>
<feature type="signal peptide" evidence="1">
    <location>
        <begin position="1"/>
        <end position="19"/>
    </location>
</feature>
<name>A0ABU9U915_9SPIR</name>
<accession>A0ABU9U915</accession>
<keyword evidence="3" id="KW-1185">Reference proteome</keyword>
<dbReference type="EMBL" id="JBCHKQ010000001">
    <property type="protein sequence ID" value="MEM5947156.1"/>
    <property type="molecule type" value="Genomic_DNA"/>
</dbReference>
<evidence type="ECO:0000256" key="1">
    <source>
        <dbReference type="SAM" id="SignalP"/>
    </source>
</evidence>
<dbReference type="Proteomes" id="UP001466331">
    <property type="component" value="Unassembled WGS sequence"/>
</dbReference>
<proteinExistence type="predicted"/>
<dbReference type="RefSeq" id="WP_420068607.1">
    <property type="nucleotide sequence ID" value="NZ_JBCHKQ010000001.1"/>
</dbReference>
<protein>
    <recommendedName>
        <fullName evidence="4">PEGA domain-containing protein</fullName>
    </recommendedName>
</protein>
<organism evidence="2 3">
    <name type="scientific">Rarispira pelagica</name>
    <dbReference type="NCBI Taxonomy" id="3141764"/>
    <lineage>
        <taxon>Bacteria</taxon>
        <taxon>Pseudomonadati</taxon>
        <taxon>Spirochaetota</taxon>
        <taxon>Spirochaetia</taxon>
        <taxon>Winmispirales</taxon>
        <taxon>Winmispiraceae</taxon>
        <taxon>Rarispira</taxon>
    </lineage>
</organism>
<evidence type="ECO:0000313" key="3">
    <source>
        <dbReference type="Proteomes" id="UP001466331"/>
    </source>
</evidence>